<dbReference type="PANTHER" id="PTHR21319:SF0">
    <property type="entry name" value="AND RING FINGER DOMAIN PROTEIN, PUTATIVE (AFU_ORTHOLOGUE AFUA_1G08900)-RELATED"/>
    <property type="match status" value="1"/>
</dbReference>
<feature type="region of interest" description="Disordered" evidence="5">
    <location>
        <begin position="699"/>
        <end position="767"/>
    </location>
</feature>
<keyword evidence="1" id="KW-0479">Metal-binding</keyword>
<organism evidence="9 10">
    <name type="scientific">Coniosporium apollinis</name>
    <dbReference type="NCBI Taxonomy" id="61459"/>
    <lineage>
        <taxon>Eukaryota</taxon>
        <taxon>Fungi</taxon>
        <taxon>Dikarya</taxon>
        <taxon>Ascomycota</taxon>
        <taxon>Pezizomycotina</taxon>
        <taxon>Dothideomycetes</taxon>
        <taxon>Dothideomycetes incertae sedis</taxon>
        <taxon>Coniosporium</taxon>
    </lineage>
</organism>
<feature type="compositionally biased region" description="Acidic residues" evidence="5">
    <location>
        <begin position="721"/>
        <end position="757"/>
    </location>
</feature>
<feature type="region of interest" description="Disordered" evidence="5">
    <location>
        <begin position="252"/>
        <end position="323"/>
    </location>
</feature>
<evidence type="ECO:0000256" key="4">
    <source>
        <dbReference type="PROSITE-ProRule" id="PRU00601"/>
    </source>
</evidence>
<comment type="caution">
    <text evidence="9">The sequence shown here is derived from an EMBL/GenBank/DDBJ whole genome shotgun (WGS) entry which is preliminary data.</text>
</comment>
<name>A0ABQ9NWU8_9PEZI</name>
<dbReference type="InterPro" id="IPR037275">
    <property type="entry name" value="Znf_CTCHY_sf"/>
</dbReference>
<dbReference type="Proteomes" id="UP001172684">
    <property type="component" value="Unassembled WGS sequence"/>
</dbReference>
<evidence type="ECO:0000256" key="2">
    <source>
        <dbReference type="ARBA" id="ARBA00022771"/>
    </source>
</evidence>
<feature type="compositionally biased region" description="Low complexity" evidence="5">
    <location>
        <begin position="78"/>
        <end position="95"/>
    </location>
</feature>
<dbReference type="EMBL" id="JAPDRL010000032">
    <property type="protein sequence ID" value="KAJ9665078.1"/>
    <property type="molecule type" value="Genomic_DNA"/>
</dbReference>
<dbReference type="SUPFAM" id="SSF57850">
    <property type="entry name" value="RING/U-box"/>
    <property type="match status" value="1"/>
</dbReference>
<feature type="domain" description="RING-type" evidence="6">
    <location>
        <begin position="458"/>
        <end position="500"/>
    </location>
</feature>
<feature type="compositionally biased region" description="Low complexity" evidence="5">
    <location>
        <begin position="581"/>
        <end position="604"/>
    </location>
</feature>
<feature type="domain" description="CHY-type" evidence="7">
    <location>
        <begin position="322"/>
        <end position="389"/>
    </location>
</feature>
<dbReference type="PROSITE" id="PS51266">
    <property type="entry name" value="ZF_CHY"/>
    <property type="match status" value="1"/>
</dbReference>
<reference evidence="9" key="1">
    <citation type="submission" date="2022-10" db="EMBL/GenBank/DDBJ databases">
        <title>Culturing micro-colonial fungi from biological soil crusts in the Mojave desert and describing Neophaeococcomyces mojavensis, and introducing the new genera and species Taxawa tesnikishii.</title>
        <authorList>
            <person name="Kurbessoian T."/>
            <person name="Stajich J.E."/>
        </authorList>
    </citation>
    <scope>NUCLEOTIDE SEQUENCE</scope>
    <source>
        <strain evidence="9">TK_1</strain>
    </source>
</reference>
<keyword evidence="2 4" id="KW-0863">Zinc-finger</keyword>
<dbReference type="SUPFAM" id="SSF161245">
    <property type="entry name" value="Zinc hairpin stack"/>
    <property type="match status" value="1"/>
</dbReference>
<feature type="compositionally biased region" description="Low complexity" evidence="5">
    <location>
        <begin position="60"/>
        <end position="70"/>
    </location>
</feature>
<dbReference type="PANTHER" id="PTHR21319">
    <property type="entry name" value="RING FINGER AND CHY ZINC FINGER DOMAIN-CONTAINING PROTEIN 1"/>
    <property type="match status" value="1"/>
</dbReference>
<dbReference type="Gene3D" id="3.30.40.10">
    <property type="entry name" value="Zinc/RING finger domain, C3HC4 (zinc finger)"/>
    <property type="match status" value="1"/>
</dbReference>
<protein>
    <recommendedName>
        <fullName evidence="11">Zf-CHY-domain-containing protein</fullName>
    </recommendedName>
</protein>
<evidence type="ECO:0000313" key="9">
    <source>
        <dbReference type="EMBL" id="KAJ9665078.1"/>
    </source>
</evidence>
<dbReference type="InterPro" id="IPR008913">
    <property type="entry name" value="Znf_CHY"/>
</dbReference>
<keyword evidence="10" id="KW-1185">Reference proteome</keyword>
<dbReference type="Pfam" id="PF14599">
    <property type="entry name" value="zinc_ribbon_6"/>
    <property type="match status" value="1"/>
</dbReference>
<dbReference type="SUPFAM" id="SSF161219">
    <property type="entry name" value="CHY zinc finger-like"/>
    <property type="match status" value="1"/>
</dbReference>
<keyword evidence="3" id="KW-0862">Zinc</keyword>
<dbReference type="PROSITE" id="PS50089">
    <property type="entry name" value="ZF_RING_2"/>
    <property type="match status" value="1"/>
</dbReference>
<feature type="region of interest" description="Disordered" evidence="5">
    <location>
        <begin position="153"/>
        <end position="188"/>
    </location>
</feature>
<feature type="domain" description="CTCHY-type" evidence="8">
    <location>
        <begin position="391"/>
        <end position="457"/>
    </location>
</feature>
<evidence type="ECO:0000256" key="5">
    <source>
        <dbReference type="SAM" id="MobiDB-lite"/>
    </source>
</evidence>
<feature type="compositionally biased region" description="Polar residues" evidence="5">
    <location>
        <begin position="259"/>
        <end position="277"/>
    </location>
</feature>
<accession>A0ABQ9NWU8</accession>
<evidence type="ECO:0000259" key="7">
    <source>
        <dbReference type="PROSITE" id="PS51266"/>
    </source>
</evidence>
<dbReference type="CDD" id="cd16464">
    <property type="entry name" value="RING-H2_Pirh2-like"/>
    <property type="match status" value="1"/>
</dbReference>
<evidence type="ECO:0000256" key="3">
    <source>
        <dbReference type="ARBA" id="ARBA00022833"/>
    </source>
</evidence>
<feature type="region of interest" description="Disordered" evidence="5">
    <location>
        <begin position="23"/>
        <end position="106"/>
    </location>
</feature>
<gene>
    <name evidence="9" type="ORF">H2201_004738</name>
</gene>
<dbReference type="Gene3D" id="2.20.28.10">
    <property type="match status" value="1"/>
</dbReference>
<dbReference type="InterPro" id="IPR039512">
    <property type="entry name" value="RCHY1_zinc-ribbon"/>
</dbReference>
<dbReference type="InterPro" id="IPR001841">
    <property type="entry name" value="Znf_RING"/>
</dbReference>
<evidence type="ECO:0000259" key="8">
    <source>
        <dbReference type="PROSITE" id="PS51270"/>
    </source>
</evidence>
<dbReference type="InterPro" id="IPR037274">
    <property type="entry name" value="Znf_CHY_sf"/>
</dbReference>
<dbReference type="PROSITE" id="PS51270">
    <property type="entry name" value="ZF_CTCHY"/>
    <property type="match status" value="1"/>
</dbReference>
<sequence length="767" mass="84082">MSSLISSFIIEPVVRQARRFSGAPAPAAEVPSRGAARLSHASQDEAAQASLRDSSPPGSTTTTITTITTIEIAPHPNSDPSGDSSAAPASVSLPVPAAPSPQRPAIPGATSIVILEHGRLTTSPRATPAALREQPTDDYMSYNPSYGIAERFRPSIHMADQSPRDSASSTGGRSRANTGRSAQGENVNMAHMSESLPADDGMRAMRQKIVTIRDMEASNEEKALRMHLLMTERYQASHAHLLRAQSPLSIVSSERPHTPASTSSVLDGNAQPSSPVSIYSLPDPTNPFNVTPKDLEPSFRPRHSAPADADTIPEDDGHDAEEEAPELGCEHYKRNVKVQCFDCRRWYPCRHCHDEVEDHRLNRRKTLNMLCMLCATPQPAAECCGNCGQQAAWYYCGICKLWDDDGSKRIYHCEDCGICRRGAGIGKDFIHCKKCNVCISIAFASTHRCIERATDCDCPICGDYLFTSSTSVVSIKCGHYMHRACYLRYMESDYKCPICKKSAVNMELQWRKLEDAIATQPMPPQFRDTRVVVHCNDCSGRSSVAYHWVGNKCGWCDSFNTNELQLLSGEQQPQNQPPPAQAQAQAQAQAGQQQQLQHQQEQQPGVENAPPASPPATAVLNPQPIRRLAAPAFPEVRRASGSYFLSGEEASVSERARPASAVSAMENIRENIRFPSPYGMLARMSRSLSPIRHYLEGQDVAMVDTDEEGVGEGKGLRGGEEQEEEAGSGESGESDEDMDEEDENEDEDDEEMDDGDELDRIELLGHR</sequence>
<dbReference type="InterPro" id="IPR013083">
    <property type="entry name" value="Znf_RING/FYVE/PHD"/>
</dbReference>
<feature type="region of interest" description="Disordered" evidence="5">
    <location>
        <begin position="569"/>
        <end position="621"/>
    </location>
</feature>
<dbReference type="SMART" id="SM00184">
    <property type="entry name" value="RING"/>
    <property type="match status" value="1"/>
</dbReference>
<evidence type="ECO:0000313" key="10">
    <source>
        <dbReference type="Proteomes" id="UP001172684"/>
    </source>
</evidence>
<dbReference type="Pfam" id="PF13923">
    <property type="entry name" value="zf-C3HC4_2"/>
    <property type="match status" value="1"/>
</dbReference>
<evidence type="ECO:0000256" key="1">
    <source>
        <dbReference type="ARBA" id="ARBA00022723"/>
    </source>
</evidence>
<feature type="compositionally biased region" description="Polar residues" evidence="5">
    <location>
        <begin position="164"/>
        <end position="186"/>
    </location>
</feature>
<dbReference type="Pfam" id="PF05495">
    <property type="entry name" value="zf-CHY"/>
    <property type="match status" value="1"/>
</dbReference>
<feature type="compositionally biased region" description="Basic and acidic residues" evidence="5">
    <location>
        <begin position="758"/>
        <end position="767"/>
    </location>
</feature>
<evidence type="ECO:0000259" key="6">
    <source>
        <dbReference type="PROSITE" id="PS50089"/>
    </source>
</evidence>
<proteinExistence type="predicted"/>
<feature type="compositionally biased region" description="Acidic residues" evidence="5">
    <location>
        <begin position="311"/>
        <end position="323"/>
    </location>
</feature>
<evidence type="ECO:0008006" key="11">
    <source>
        <dbReference type="Google" id="ProtNLM"/>
    </source>
</evidence>
<dbReference type="InterPro" id="IPR017921">
    <property type="entry name" value="Znf_CTCHY"/>
</dbReference>